<evidence type="ECO:0000313" key="4">
    <source>
        <dbReference type="Proteomes" id="UP000315525"/>
    </source>
</evidence>
<dbReference type="PANTHER" id="PTHR43798">
    <property type="entry name" value="MONOACYLGLYCEROL LIPASE"/>
    <property type="match status" value="1"/>
</dbReference>
<proteinExistence type="predicted"/>
<name>A0A523UVH6_UNCT6</name>
<sequence length="269" mass="29983">MKQKILFLSCCIISLILIIYGCTNGPDNVAISSDGVKISFDIQGEGEPALVFVHGWSNNRTIWDAQVSHFSKTYKVITVDLPGFGESGNNRQTWTIASFGEDVATVINKLDLDQVVLVGFSMGGPVVIETAKSVPDHVAGLVLVDELHNVEMQYPPEVISYMDSVYMDVVTAPTMEKMKPFFKRNTEASFERILSVLNGVPKKGWRESLNDMFRWANEDCIESLKKTRAPIISINSDQTPTNVEAFMKYVPSFKVKIIPDVGHLVMWDA</sequence>
<dbReference type="PANTHER" id="PTHR43798:SF31">
    <property type="entry name" value="AB HYDROLASE SUPERFAMILY PROTEIN YCLE"/>
    <property type="match status" value="1"/>
</dbReference>
<dbReference type="InterPro" id="IPR000073">
    <property type="entry name" value="AB_hydrolase_1"/>
</dbReference>
<dbReference type="GO" id="GO:0016787">
    <property type="term" value="F:hydrolase activity"/>
    <property type="evidence" value="ECO:0007669"/>
    <property type="project" value="UniProtKB-KW"/>
</dbReference>
<accession>A0A523UVH6</accession>
<dbReference type="AlphaFoldDB" id="A0A523UVH6"/>
<gene>
    <name evidence="3" type="ORF">E3J62_04110</name>
</gene>
<dbReference type="SUPFAM" id="SSF53474">
    <property type="entry name" value="alpha/beta-Hydrolases"/>
    <property type="match status" value="1"/>
</dbReference>
<dbReference type="GO" id="GO:0016020">
    <property type="term" value="C:membrane"/>
    <property type="evidence" value="ECO:0007669"/>
    <property type="project" value="TreeGrafter"/>
</dbReference>
<keyword evidence="1 3" id="KW-0378">Hydrolase</keyword>
<reference evidence="3 4" key="1">
    <citation type="submission" date="2019-03" db="EMBL/GenBank/DDBJ databases">
        <title>Metabolic potential of uncultured bacteria and archaea associated with petroleum seepage in deep-sea sediments.</title>
        <authorList>
            <person name="Dong X."/>
            <person name="Hubert C."/>
        </authorList>
    </citation>
    <scope>NUCLEOTIDE SEQUENCE [LARGE SCALE GENOMIC DNA]</scope>
    <source>
        <strain evidence="3">E44_bin18</strain>
    </source>
</reference>
<comment type="caution">
    <text evidence="3">The sequence shown here is derived from an EMBL/GenBank/DDBJ whole genome shotgun (WGS) entry which is preliminary data.</text>
</comment>
<evidence type="ECO:0000256" key="1">
    <source>
        <dbReference type="ARBA" id="ARBA00022801"/>
    </source>
</evidence>
<feature type="non-terminal residue" evidence="3">
    <location>
        <position position="269"/>
    </location>
</feature>
<organism evidence="3 4">
    <name type="scientific">candidate division TA06 bacterium</name>
    <dbReference type="NCBI Taxonomy" id="2250710"/>
    <lineage>
        <taxon>Bacteria</taxon>
        <taxon>Bacteria division TA06</taxon>
    </lineage>
</organism>
<dbReference type="PRINTS" id="PR00111">
    <property type="entry name" value="ABHYDROLASE"/>
</dbReference>
<evidence type="ECO:0000313" key="3">
    <source>
        <dbReference type="EMBL" id="TET46547.1"/>
    </source>
</evidence>
<evidence type="ECO:0000259" key="2">
    <source>
        <dbReference type="Pfam" id="PF00561"/>
    </source>
</evidence>
<feature type="domain" description="AB hydrolase-1" evidence="2">
    <location>
        <begin position="48"/>
        <end position="268"/>
    </location>
</feature>
<protein>
    <submittedName>
        <fullName evidence="3">Alpha/beta hydrolase</fullName>
    </submittedName>
</protein>
<dbReference type="Pfam" id="PF00561">
    <property type="entry name" value="Abhydrolase_1"/>
    <property type="match status" value="1"/>
</dbReference>
<dbReference type="Gene3D" id="3.40.50.1820">
    <property type="entry name" value="alpha/beta hydrolase"/>
    <property type="match status" value="1"/>
</dbReference>
<dbReference type="EMBL" id="SOJN01000049">
    <property type="protein sequence ID" value="TET46547.1"/>
    <property type="molecule type" value="Genomic_DNA"/>
</dbReference>
<dbReference type="InterPro" id="IPR029058">
    <property type="entry name" value="AB_hydrolase_fold"/>
</dbReference>
<dbReference type="PROSITE" id="PS51257">
    <property type="entry name" value="PROKAR_LIPOPROTEIN"/>
    <property type="match status" value="1"/>
</dbReference>
<dbReference type="InterPro" id="IPR050266">
    <property type="entry name" value="AB_hydrolase_sf"/>
</dbReference>
<dbReference type="Proteomes" id="UP000315525">
    <property type="component" value="Unassembled WGS sequence"/>
</dbReference>